<comment type="caution">
    <text evidence="1">The sequence shown here is derived from an EMBL/GenBank/DDBJ whole genome shotgun (WGS) entry which is preliminary data.</text>
</comment>
<keyword evidence="2" id="KW-1185">Reference proteome</keyword>
<dbReference type="Proteomes" id="UP001234178">
    <property type="component" value="Unassembled WGS sequence"/>
</dbReference>
<sequence>MIQQGIESSIHATSVYVGLLYSVRDMREAAKKRVDGCIRRLATVKDEALKFFAVIKQICAYQSDTSRLGDVKVCGEKRICQMDTAAAGQEGKERRQSTDKAVLLHCE</sequence>
<organism evidence="1 2">
    <name type="scientific">Daphnia magna</name>
    <dbReference type="NCBI Taxonomy" id="35525"/>
    <lineage>
        <taxon>Eukaryota</taxon>
        <taxon>Metazoa</taxon>
        <taxon>Ecdysozoa</taxon>
        <taxon>Arthropoda</taxon>
        <taxon>Crustacea</taxon>
        <taxon>Branchiopoda</taxon>
        <taxon>Diplostraca</taxon>
        <taxon>Cladocera</taxon>
        <taxon>Anomopoda</taxon>
        <taxon>Daphniidae</taxon>
        <taxon>Daphnia</taxon>
    </lineage>
</organism>
<evidence type="ECO:0000313" key="1">
    <source>
        <dbReference type="EMBL" id="KAK4028834.1"/>
    </source>
</evidence>
<name>A0ABR0AUM7_9CRUS</name>
<dbReference type="EMBL" id="JAOYFB010000039">
    <property type="protein sequence ID" value="KAK4028834.1"/>
    <property type="molecule type" value="Genomic_DNA"/>
</dbReference>
<reference evidence="1 2" key="1">
    <citation type="journal article" date="2023" name="Nucleic Acids Res.">
        <title>The hologenome of Daphnia magna reveals possible DNA methylation and microbiome-mediated evolution of the host genome.</title>
        <authorList>
            <person name="Chaturvedi A."/>
            <person name="Li X."/>
            <person name="Dhandapani V."/>
            <person name="Marshall H."/>
            <person name="Kissane S."/>
            <person name="Cuenca-Cambronero M."/>
            <person name="Asole G."/>
            <person name="Calvet F."/>
            <person name="Ruiz-Romero M."/>
            <person name="Marangio P."/>
            <person name="Guigo R."/>
            <person name="Rago D."/>
            <person name="Mirbahai L."/>
            <person name="Eastwood N."/>
            <person name="Colbourne J.K."/>
            <person name="Zhou J."/>
            <person name="Mallon E."/>
            <person name="Orsini L."/>
        </authorList>
    </citation>
    <scope>NUCLEOTIDE SEQUENCE [LARGE SCALE GENOMIC DNA]</scope>
    <source>
        <strain evidence="1">LRV0_1</strain>
    </source>
</reference>
<accession>A0ABR0AUM7</accession>
<gene>
    <name evidence="1" type="ORF">OUZ56_021852</name>
</gene>
<protein>
    <submittedName>
        <fullName evidence="1">Uncharacterized protein</fullName>
    </submittedName>
</protein>
<evidence type="ECO:0000313" key="2">
    <source>
        <dbReference type="Proteomes" id="UP001234178"/>
    </source>
</evidence>
<proteinExistence type="predicted"/>